<feature type="transmembrane region" description="Helical" evidence="5">
    <location>
        <begin position="175"/>
        <end position="192"/>
    </location>
</feature>
<evidence type="ECO:0008006" key="10">
    <source>
        <dbReference type="Google" id="ProtNLM"/>
    </source>
</evidence>
<feature type="transmembrane region" description="Helical" evidence="5">
    <location>
        <begin position="607"/>
        <end position="624"/>
    </location>
</feature>
<feature type="transmembrane region" description="Helical" evidence="5">
    <location>
        <begin position="395"/>
        <end position="416"/>
    </location>
</feature>
<reference evidence="8 9" key="1">
    <citation type="submission" date="2019-08" db="EMBL/GenBank/DDBJ databases">
        <title>The genome of the soybean aphid Biotype 1, its phylome, world population structure and adaptation to the North American continent.</title>
        <authorList>
            <person name="Giordano R."/>
            <person name="Donthu R.K."/>
            <person name="Hernandez A.G."/>
            <person name="Wright C.L."/>
            <person name="Zimin A.V."/>
        </authorList>
    </citation>
    <scope>NUCLEOTIDE SEQUENCE [LARGE SCALE GENOMIC DNA]</scope>
    <source>
        <tissue evidence="8">Whole aphids</tissue>
    </source>
</reference>
<feature type="transmembrane region" description="Helical" evidence="5">
    <location>
        <begin position="579"/>
        <end position="601"/>
    </location>
</feature>
<feature type="transmembrane region" description="Helical" evidence="5">
    <location>
        <begin position="275"/>
        <end position="294"/>
    </location>
</feature>
<feature type="transmembrane region" description="Helical" evidence="5">
    <location>
        <begin position="688"/>
        <end position="708"/>
    </location>
</feature>
<dbReference type="InterPro" id="IPR036259">
    <property type="entry name" value="MFS_trans_sf"/>
</dbReference>
<proteinExistence type="predicted"/>
<name>A0A6G0TED3_APHGL</name>
<comment type="subcellular location">
    <subcellularLocation>
        <location evidence="1">Membrane</location>
        <topology evidence="1">Multi-pass membrane protein</topology>
    </subcellularLocation>
</comment>
<dbReference type="AlphaFoldDB" id="A0A6G0TED3"/>
<dbReference type="Pfam" id="PF07690">
    <property type="entry name" value="MFS_1"/>
    <property type="match status" value="1"/>
</dbReference>
<keyword evidence="3 5" id="KW-1133">Transmembrane helix</keyword>
<dbReference type="Pfam" id="PF21885">
    <property type="entry name" value="TMEM181_GOLD"/>
    <property type="match status" value="1"/>
</dbReference>
<feature type="transmembrane region" description="Helical" evidence="5">
    <location>
        <begin position="531"/>
        <end position="549"/>
    </location>
</feature>
<feature type="domain" description="TMEM181 GOLD" evidence="7">
    <location>
        <begin position="108"/>
        <end position="164"/>
    </location>
</feature>
<dbReference type="PANTHER" id="PTHR31918">
    <property type="entry name" value="TRANSMEMBRANE PROTEIN 181"/>
    <property type="match status" value="1"/>
</dbReference>
<feature type="transmembrane region" description="Helical" evidence="5">
    <location>
        <begin position="666"/>
        <end position="682"/>
    </location>
</feature>
<feature type="transmembrane region" description="Helical" evidence="5">
    <location>
        <begin position="243"/>
        <end position="263"/>
    </location>
</feature>
<organism evidence="8 9">
    <name type="scientific">Aphis glycines</name>
    <name type="common">Soybean aphid</name>
    <dbReference type="NCBI Taxonomy" id="307491"/>
    <lineage>
        <taxon>Eukaryota</taxon>
        <taxon>Metazoa</taxon>
        <taxon>Ecdysozoa</taxon>
        <taxon>Arthropoda</taxon>
        <taxon>Hexapoda</taxon>
        <taxon>Insecta</taxon>
        <taxon>Pterygota</taxon>
        <taxon>Neoptera</taxon>
        <taxon>Paraneoptera</taxon>
        <taxon>Hemiptera</taxon>
        <taxon>Sternorrhyncha</taxon>
        <taxon>Aphidomorpha</taxon>
        <taxon>Aphidoidea</taxon>
        <taxon>Aphididae</taxon>
        <taxon>Aphidini</taxon>
        <taxon>Aphis</taxon>
        <taxon>Aphis</taxon>
    </lineage>
</organism>
<dbReference type="EMBL" id="VYZN01000042">
    <property type="protein sequence ID" value="KAE9530834.1"/>
    <property type="molecule type" value="Genomic_DNA"/>
</dbReference>
<evidence type="ECO:0000256" key="2">
    <source>
        <dbReference type="ARBA" id="ARBA00022692"/>
    </source>
</evidence>
<feature type="transmembrane region" description="Helical" evidence="5">
    <location>
        <begin position="353"/>
        <end position="375"/>
    </location>
</feature>
<dbReference type="GO" id="GO:0015643">
    <property type="term" value="F:toxic substance binding"/>
    <property type="evidence" value="ECO:0007669"/>
    <property type="project" value="InterPro"/>
</dbReference>
<gene>
    <name evidence="8" type="ORF">AGLY_011296</name>
</gene>
<feature type="transmembrane region" description="Helical" evidence="5">
    <location>
        <begin position="720"/>
        <end position="742"/>
    </location>
</feature>
<dbReference type="InterPro" id="IPR047843">
    <property type="entry name" value="WLS-like_TM"/>
</dbReference>
<comment type="caution">
    <text evidence="8">The sequence shown here is derived from an EMBL/GenBank/DDBJ whole genome shotgun (WGS) entry which is preliminary data.</text>
</comment>
<dbReference type="GO" id="GO:0016020">
    <property type="term" value="C:membrane"/>
    <property type="evidence" value="ECO:0007669"/>
    <property type="project" value="UniProtKB-SubCell"/>
</dbReference>
<feature type="transmembrane region" description="Helical" evidence="5">
    <location>
        <begin position="314"/>
        <end position="341"/>
    </location>
</feature>
<evidence type="ECO:0000256" key="3">
    <source>
        <dbReference type="ARBA" id="ARBA00022989"/>
    </source>
</evidence>
<evidence type="ECO:0000259" key="7">
    <source>
        <dbReference type="Pfam" id="PF21885"/>
    </source>
</evidence>
<keyword evidence="2 5" id="KW-0812">Transmembrane</keyword>
<dbReference type="Gene3D" id="1.20.1250.20">
    <property type="entry name" value="MFS general substrate transporter like domains"/>
    <property type="match status" value="2"/>
</dbReference>
<accession>A0A6G0TED3</accession>
<evidence type="ECO:0000313" key="9">
    <source>
        <dbReference type="Proteomes" id="UP000475862"/>
    </source>
</evidence>
<keyword evidence="9" id="KW-1185">Reference proteome</keyword>
<protein>
    <recommendedName>
        <fullName evidence="10">Major facilitator superfamily (MFS) profile domain-containing protein</fullName>
    </recommendedName>
</protein>
<dbReference type="Pfam" id="PF06664">
    <property type="entry name" value="WLS-like_TM"/>
    <property type="match status" value="1"/>
</dbReference>
<sequence length="782" mass="87558">MEGSETSYNLPTGSCLTMIRNLVSQFNDLFSDFNRYISPAYHHDRCERSVHMRLYSMNKREFVMVFIVLLTAMGLVLFIGLTGPPITVTSKISGVEVLKHTNGSLPQGPFVMKTPSLSVYNQRLWLIAVVLTDNKDDETYDKSFKISMAIKGITQQHKTTDIYKSYNPGYTQMEIWFRLIYLLQAFAVLCCFANSLRKFPVVDWSYEQKWTVILLPLLILFNDPIFPLTLLTSNQLIGMLDGVFQITFICAILFFWLCIYHGLRQNERKPISFYLPKAILVGPFWICGVIMAKYRRMNEFDDPAFSYEIDSNAYTNIKTCVGIFAIIYIVYLVCLILRAYSDLRSMPYFDARLKFVTISMVVSLVICSTITHMQYGLGLIEDSFAADLNTEYMTSALFMTFYGICNFYVFTLAAVYSPTKKPGFESSITKDNPAFSMVNDSEEDIPYGSDEESHKPLNPPNDDNVAPSLNAVYKIRSVTDRVIMPIALIPMTNYFKWTMHWQGWILSAFAFGYLSSQVIGACAAKKFGGKLILLLSVFLWSISTVATPWVSHNTFALIVCRVMSGFGEGLAINERSSAFGYLVAAGSVGQTVATVICPHLMWQTSFYLFGSIGIVWSLIWMSLYSEKDYGKNDELPLIIIPQYSIAGNYADKLIDRRWSVLTVRRLMTTIGLVGPAIFLLLFCTVNSLAAAIIFISISMGLCACNSAGHLSNHSEVAPNHAGITFSVSNTLATIPGILSGPLTAELVTASHGRWFPVFILAAALNFTGSIIYCSQSSTSQVL</sequence>
<dbReference type="Proteomes" id="UP000475862">
    <property type="component" value="Unassembled WGS sequence"/>
</dbReference>
<evidence type="ECO:0000256" key="5">
    <source>
        <dbReference type="SAM" id="Phobius"/>
    </source>
</evidence>
<evidence type="ECO:0000256" key="4">
    <source>
        <dbReference type="ARBA" id="ARBA00023136"/>
    </source>
</evidence>
<dbReference type="PANTHER" id="PTHR31918:SF1">
    <property type="entry name" value="TRANSMEMBRANE PROTEIN 181"/>
    <property type="match status" value="1"/>
</dbReference>
<dbReference type="InterPro" id="IPR040416">
    <property type="entry name" value="TMEM181"/>
</dbReference>
<feature type="domain" description="Wntless-like transmembrane" evidence="6">
    <location>
        <begin position="167"/>
        <end position="420"/>
    </location>
</feature>
<evidence type="ECO:0000259" key="6">
    <source>
        <dbReference type="Pfam" id="PF06664"/>
    </source>
</evidence>
<dbReference type="SUPFAM" id="SSF103473">
    <property type="entry name" value="MFS general substrate transporter"/>
    <property type="match status" value="1"/>
</dbReference>
<evidence type="ECO:0000313" key="8">
    <source>
        <dbReference type="EMBL" id="KAE9530834.1"/>
    </source>
</evidence>
<dbReference type="InterPro" id="IPR054077">
    <property type="entry name" value="TMEM181_GOLD"/>
</dbReference>
<feature type="transmembrane region" description="Helical" evidence="5">
    <location>
        <begin position="501"/>
        <end position="524"/>
    </location>
</feature>
<dbReference type="OrthoDB" id="2250022at2759"/>
<keyword evidence="4 5" id="KW-0472">Membrane</keyword>
<feature type="transmembrane region" description="Helical" evidence="5">
    <location>
        <begin position="754"/>
        <end position="773"/>
    </location>
</feature>
<feature type="transmembrane region" description="Helical" evidence="5">
    <location>
        <begin position="212"/>
        <end position="231"/>
    </location>
</feature>
<dbReference type="InterPro" id="IPR011701">
    <property type="entry name" value="MFS"/>
</dbReference>
<dbReference type="GO" id="GO:0022857">
    <property type="term" value="F:transmembrane transporter activity"/>
    <property type="evidence" value="ECO:0007669"/>
    <property type="project" value="InterPro"/>
</dbReference>
<evidence type="ECO:0000256" key="1">
    <source>
        <dbReference type="ARBA" id="ARBA00004141"/>
    </source>
</evidence>
<feature type="transmembrane region" description="Helical" evidence="5">
    <location>
        <begin position="62"/>
        <end position="81"/>
    </location>
</feature>